<dbReference type="Pfam" id="PF06325">
    <property type="entry name" value="PrmA"/>
    <property type="match status" value="1"/>
</dbReference>
<comment type="similarity">
    <text evidence="1 6">Belongs to the methyltransferase superfamily. PrmA family.</text>
</comment>
<comment type="catalytic activity">
    <reaction evidence="6">
        <text>L-lysyl-[protein] + 3 S-adenosyl-L-methionine = N(6),N(6),N(6)-trimethyl-L-lysyl-[protein] + 3 S-adenosyl-L-homocysteine + 3 H(+)</text>
        <dbReference type="Rhea" id="RHEA:54192"/>
        <dbReference type="Rhea" id="RHEA-COMP:9752"/>
        <dbReference type="Rhea" id="RHEA-COMP:13826"/>
        <dbReference type="ChEBI" id="CHEBI:15378"/>
        <dbReference type="ChEBI" id="CHEBI:29969"/>
        <dbReference type="ChEBI" id="CHEBI:57856"/>
        <dbReference type="ChEBI" id="CHEBI:59789"/>
        <dbReference type="ChEBI" id="CHEBI:61961"/>
    </reaction>
</comment>
<keyword evidence="5 6" id="KW-0949">S-adenosyl-L-methionine</keyword>
<keyword evidence="8" id="KW-1185">Reference proteome</keyword>
<accession>A0ABP8MHY1</accession>
<keyword evidence="7" id="KW-0687">Ribonucleoprotein</keyword>
<evidence type="ECO:0000313" key="8">
    <source>
        <dbReference type="Proteomes" id="UP001501410"/>
    </source>
</evidence>
<dbReference type="Gene3D" id="3.40.50.150">
    <property type="entry name" value="Vaccinia Virus protein VP39"/>
    <property type="match status" value="1"/>
</dbReference>
<keyword evidence="3 6" id="KW-0489">Methyltransferase</keyword>
<dbReference type="CDD" id="cd02440">
    <property type="entry name" value="AdoMet_MTases"/>
    <property type="match status" value="1"/>
</dbReference>
<evidence type="ECO:0000256" key="3">
    <source>
        <dbReference type="ARBA" id="ARBA00022603"/>
    </source>
</evidence>
<dbReference type="SUPFAM" id="SSF53335">
    <property type="entry name" value="S-adenosyl-L-methionine-dependent methyltransferases"/>
    <property type="match status" value="1"/>
</dbReference>
<evidence type="ECO:0000256" key="4">
    <source>
        <dbReference type="ARBA" id="ARBA00022679"/>
    </source>
</evidence>
<gene>
    <name evidence="6 7" type="primary">prmA</name>
    <name evidence="7" type="ORF">GCM10023092_02680</name>
</gene>
<name>A0ABP8MHY1_9BACT</name>
<keyword evidence="7" id="KW-0689">Ribosomal protein</keyword>
<evidence type="ECO:0000256" key="2">
    <source>
        <dbReference type="ARBA" id="ARBA00022490"/>
    </source>
</evidence>
<keyword evidence="4 6" id="KW-0808">Transferase</keyword>
<dbReference type="Proteomes" id="UP001501410">
    <property type="component" value="Unassembled WGS sequence"/>
</dbReference>
<dbReference type="PANTHER" id="PTHR43648:SF1">
    <property type="entry name" value="ELECTRON TRANSFER FLAVOPROTEIN BETA SUBUNIT LYSINE METHYLTRANSFERASE"/>
    <property type="match status" value="1"/>
</dbReference>
<protein>
    <recommendedName>
        <fullName evidence="6">Ribosomal protein L11 methyltransferase</fullName>
        <shortName evidence="6">L11 Mtase</shortName>
        <ecNumber evidence="6">2.1.1.-</ecNumber>
    </recommendedName>
</protein>
<comment type="function">
    <text evidence="6">Methylates ribosomal protein L11.</text>
</comment>
<dbReference type="GO" id="GO:0005840">
    <property type="term" value="C:ribosome"/>
    <property type="evidence" value="ECO:0007669"/>
    <property type="project" value="UniProtKB-KW"/>
</dbReference>
<dbReference type="RefSeq" id="WP_344821899.1">
    <property type="nucleotide sequence ID" value="NZ_BAABEZ010000001.1"/>
</dbReference>
<dbReference type="NCBIfam" id="NF001785">
    <property type="entry name" value="PRK00517.2-2"/>
    <property type="match status" value="1"/>
</dbReference>
<organism evidence="7 8">
    <name type="scientific">Rurimicrobium arvi</name>
    <dbReference type="NCBI Taxonomy" id="2049916"/>
    <lineage>
        <taxon>Bacteria</taxon>
        <taxon>Pseudomonadati</taxon>
        <taxon>Bacteroidota</taxon>
        <taxon>Chitinophagia</taxon>
        <taxon>Chitinophagales</taxon>
        <taxon>Chitinophagaceae</taxon>
        <taxon>Rurimicrobium</taxon>
    </lineage>
</organism>
<proteinExistence type="inferred from homology"/>
<dbReference type="GO" id="GO:0032259">
    <property type="term" value="P:methylation"/>
    <property type="evidence" value="ECO:0007669"/>
    <property type="project" value="UniProtKB-KW"/>
</dbReference>
<keyword evidence="2 6" id="KW-0963">Cytoplasm</keyword>
<feature type="binding site" evidence="6">
    <location>
        <position position="163"/>
    </location>
    <ligand>
        <name>S-adenosyl-L-methionine</name>
        <dbReference type="ChEBI" id="CHEBI:59789"/>
    </ligand>
</feature>
<evidence type="ECO:0000313" key="7">
    <source>
        <dbReference type="EMBL" id="GAA4449109.1"/>
    </source>
</evidence>
<feature type="binding site" evidence="6">
    <location>
        <position position="206"/>
    </location>
    <ligand>
        <name>S-adenosyl-L-methionine</name>
        <dbReference type="ChEBI" id="CHEBI:59789"/>
    </ligand>
</feature>
<comment type="subcellular location">
    <subcellularLocation>
        <location evidence="6">Cytoplasm</location>
    </subcellularLocation>
</comment>
<reference evidence="8" key="1">
    <citation type="journal article" date="2019" name="Int. J. Syst. Evol. Microbiol.">
        <title>The Global Catalogue of Microorganisms (GCM) 10K type strain sequencing project: providing services to taxonomists for standard genome sequencing and annotation.</title>
        <authorList>
            <consortium name="The Broad Institute Genomics Platform"/>
            <consortium name="The Broad Institute Genome Sequencing Center for Infectious Disease"/>
            <person name="Wu L."/>
            <person name="Ma J."/>
        </authorList>
    </citation>
    <scope>NUCLEOTIDE SEQUENCE [LARGE SCALE GENOMIC DNA]</scope>
    <source>
        <strain evidence="8">JCM 31921</strain>
    </source>
</reference>
<dbReference type="EC" id="2.1.1.-" evidence="6"/>
<dbReference type="HAMAP" id="MF_00735">
    <property type="entry name" value="Methyltr_PrmA"/>
    <property type="match status" value="1"/>
</dbReference>
<comment type="caution">
    <text evidence="7">The sequence shown here is derived from an EMBL/GenBank/DDBJ whole genome shotgun (WGS) entry which is preliminary data.</text>
</comment>
<dbReference type="PANTHER" id="PTHR43648">
    <property type="entry name" value="ELECTRON TRANSFER FLAVOPROTEIN BETA SUBUNIT LYSINE METHYLTRANSFERASE"/>
    <property type="match status" value="1"/>
</dbReference>
<dbReference type="InterPro" id="IPR004498">
    <property type="entry name" value="Ribosomal_PrmA_MeTrfase"/>
</dbReference>
<feature type="binding site" evidence="6">
    <location>
        <position position="120"/>
    </location>
    <ligand>
        <name>S-adenosyl-L-methionine</name>
        <dbReference type="ChEBI" id="CHEBI:59789"/>
    </ligand>
</feature>
<evidence type="ECO:0000256" key="5">
    <source>
        <dbReference type="ARBA" id="ARBA00022691"/>
    </source>
</evidence>
<dbReference type="InterPro" id="IPR029063">
    <property type="entry name" value="SAM-dependent_MTases_sf"/>
</dbReference>
<evidence type="ECO:0000256" key="1">
    <source>
        <dbReference type="ARBA" id="ARBA00009741"/>
    </source>
</evidence>
<sequence>MNYYKLTVSIAESDERDILIASLAENGAEGFEELSDELIVFVPESEFNAGVFAELISCEWNQEVIEPKNWNAEWESNFEPVIVGDFCAVRAHFHPAFPQVAHEIVITPKMSFGTGHHATTRLMMEQMGDIDFKGKKVLDFGTGTGVLAILAEKLGAVDIMAIDNDSWSIENAQENCATNACASVRVSDTDIEAIPAGTTFDVILANINRNILLQYMQTMQRLLKAGGTLLMSGLLTEDETVIRESAAAAGFSWEGTHTRNNWICIRCARP</sequence>
<dbReference type="InterPro" id="IPR050078">
    <property type="entry name" value="Ribosomal_L11_MeTrfase_PrmA"/>
</dbReference>
<feature type="binding site" evidence="6">
    <location>
        <position position="141"/>
    </location>
    <ligand>
        <name>S-adenosyl-L-methionine</name>
        <dbReference type="ChEBI" id="CHEBI:59789"/>
    </ligand>
</feature>
<dbReference type="GO" id="GO:0008168">
    <property type="term" value="F:methyltransferase activity"/>
    <property type="evidence" value="ECO:0007669"/>
    <property type="project" value="UniProtKB-KW"/>
</dbReference>
<evidence type="ECO:0000256" key="6">
    <source>
        <dbReference type="HAMAP-Rule" id="MF_00735"/>
    </source>
</evidence>
<dbReference type="EMBL" id="BAABEZ010000001">
    <property type="protein sequence ID" value="GAA4449109.1"/>
    <property type="molecule type" value="Genomic_DNA"/>
</dbReference>